<dbReference type="InterPro" id="IPR041602">
    <property type="entry name" value="Quercetinase_C"/>
</dbReference>
<evidence type="ECO:0000259" key="3">
    <source>
        <dbReference type="Pfam" id="PF02678"/>
    </source>
</evidence>
<name>A0ABV7YV80_9BACT</name>
<dbReference type="PANTHER" id="PTHR43212">
    <property type="entry name" value="QUERCETIN 2,3-DIOXYGENASE"/>
    <property type="match status" value="1"/>
</dbReference>
<dbReference type="CDD" id="cd02910">
    <property type="entry name" value="cupin_Yhhw_N"/>
    <property type="match status" value="1"/>
</dbReference>
<organism evidence="5 6">
    <name type="scientific">Lacihabitans lacunae</name>
    <dbReference type="NCBI Taxonomy" id="1028214"/>
    <lineage>
        <taxon>Bacteria</taxon>
        <taxon>Pseudomonadati</taxon>
        <taxon>Bacteroidota</taxon>
        <taxon>Cytophagia</taxon>
        <taxon>Cytophagales</taxon>
        <taxon>Leadbetterellaceae</taxon>
        <taxon>Lacihabitans</taxon>
    </lineage>
</organism>
<reference evidence="6" key="1">
    <citation type="journal article" date="2019" name="Int. J. Syst. Evol. Microbiol.">
        <title>The Global Catalogue of Microorganisms (GCM) 10K type strain sequencing project: providing services to taxonomists for standard genome sequencing and annotation.</title>
        <authorList>
            <consortium name="The Broad Institute Genomics Platform"/>
            <consortium name="The Broad Institute Genome Sequencing Center for Infectious Disease"/>
            <person name="Wu L."/>
            <person name="Ma J."/>
        </authorList>
    </citation>
    <scope>NUCLEOTIDE SEQUENCE [LARGE SCALE GENOMIC DNA]</scope>
    <source>
        <strain evidence="6">CECT 7956</strain>
    </source>
</reference>
<sequence length="238" mass="26632">MKTIFFSNTDRGHANHGWLNSYHTFSFGGYHNPSKMNFGALRVLNDDTVNAGMGFSKHPHDNMEIVSIPLEGGLEHQDSMGNKTLIKKGEVQIMSAGTGVFHSEKNESGKAPVKFLQIWVFPDKKNIEPRYDQKIFDLAARKNKFQTVVSPLETTDEGVKINQNAWFSLVDLANENTLTYNLKDKNNGVYVFVLEGELEIDGQKLSKRDGLGITETEAVTITSSQDAEVLLMEIPMSF</sequence>
<proteinExistence type="inferred from homology"/>
<evidence type="ECO:0000313" key="6">
    <source>
        <dbReference type="Proteomes" id="UP001595616"/>
    </source>
</evidence>
<dbReference type="InterPro" id="IPR011051">
    <property type="entry name" value="RmlC_Cupin_sf"/>
</dbReference>
<gene>
    <name evidence="5" type="ORF">ACFOOI_08955</name>
</gene>
<accession>A0ABV7YV80</accession>
<dbReference type="RefSeq" id="WP_379837203.1">
    <property type="nucleotide sequence ID" value="NZ_JBHRYQ010000001.1"/>
</dbReference>
<evidence type="ECO:0000313" key="5">
    <source>
        <dbReference type="EMBL" id="MFC3810782.1"/>
    </source>
</evidence>
<dbReference type="InterPro" id="IPR003829">
    <property type="entry name" value="Pirin_N_dom"/>
</dbReference>
<evidence type="ECO:0000256" key="1">
    <source>
        <dbReference type="ARBA" id="ARBA00008416"/>
    </source>
</evidence>
<dbReference type="Pfam" id="PF17954">
    <property type="entry name" value="Pirin_C_2"/>
    <property type="match status" value="1"/>
</dbReference>
<comment type="similarity">
    <text evidence="1 2">Belongs to the pirin family.</text>
</comment>
<protein>
    <submittedName>
        <fullName evidence="5">Pirin family protein</fullName>
    </submittedName>
</protein>
<dbReference type="Gene3D" id="2.60.120.10">
    <property type="entry name" value="Jelly Rolls"/>
    <property type="match status" value="2"/>
</dbReference>
<evidence type="ECO:0000256" key="2">
    <source>
        <dbReference type="RuleBase" id="RU003457"/>
    </source>
</evidence>
<dbReference type="Pfam" id="PF02678">
    <property type="entry name" value="Pirin"/>
    <property type="match status" value="1"/>
</dbReference>
<dbReference type="EMBL" id="JBHRYQ010000001">
    <property type="protein sequence ID" value="MFC3810782.1"/>
    <property type="molecule type" value="Genomic_DNA"/>
</dbReference>
<comment type="caution">
    <text evidence="5">The sequence shown here is derived from an EMBL/GenBank/DDBJ whole genome shotgun (WGS) entry which is preliminary data.</text>
</comment>
<feature type="domain" description="Pirin N-terminal" evidence="3">
    <location>
        <begin position="13"/>
        <end position="120"/>
    </location>
</feature>
<feature type="domain" description="Quercetin 2,3-dioxygenase C-terminal cupin" evidence="4">
    <location>
        <begin position="148"/>
        <end position="234"/>
    </location>
</feature>
<dbReference type="InterPro" id="IPR014710">
    <property type="entry name" value="RmlC-like_jellyroll"/>
</dbReference>
<dbReference type="PANTHER" id="PTHR43212:SF3">
    <property type="entry name" value="QUERCETIN 2,3-DIOXYGENASE"/>
    <property type="match status" value="1"/>
</dbReference>
<evidence type="ECO:0000259" key="4">
    <source>
        <dbReference type="Pfam" id="PF17954"/>
    </source>
</evidence>
<dbReference type="InterPro" id="IPR012093">
    <property type="entry name" value="Pirin"/>
</dbReference>
<keyword evidence="6" id="KW-1185">Reference proteome</keyword>
<dbReference type="Proteomes" id="UP001595616">
    <property type="component" value="Unassembled WGS sequence"/>
</dbReference>
<dbReference type="PIRSF" id="PIRSF006232">
    <property type="entry name" value="Pirin"/>
    <property type="match status" value="1"/>
</dbReference>
<dbReference type="SUPFAM" id="SSF51182">
    <property type="entry name" value="RmlC-like cupins"/>
    <property type="match status" value="1"/>
</dbReference>